<evidence type="ECO:0000256" key="4">
    <source>
        <dbReference type="ARBA" id="ARBA00022448"/>
    </source>
</evidence>
<dbReference type="Gene3D" id="1.20.58.220">
    <property type="entry name" value="Phosphate transport system protein phou homolog 2, domain 2"/>
    <property type="match status" value="1"/>
</dbReference>
<accession>A0AAI9FZJ7</accession>
<evidence type="ECO:0000256" key="6">
    <source>
        <dbReference type="ARBA" id="ARBA00022592"/>
    </source>
</evidence>
<sequence length="241" mass="26865">MTDHIVQSFDVELRGLTSHILELGILAEQQLTDAVWSLRRGNEQMAKEVAEREERLNRLAAQIDSDAVSMIARRQPLAIDLRHVMAAIRISSNLERVGDLAYNIAKRSMAMSEAPIPAELAEPMQRMAELTLLQLKSARESFATMDIHSAYRVWEEDAVIDAMHTILFKDIVQCMADDRASAFDLAHLLFVVKNIERVGDHATNIAEDVVYMVSGALPIGKRPKMDESTLPRAGSDNLGNS</sequence>
<keyword evidence="4 8" id="KW-0813">Transport</keyword>
<proteinExistence type="inferred from homology"/>
<reference evidence="10" key="1">
    <citation type="submission" date="2022-07" db="EMBL/GenBank/DDBJ databases">
        <authorList>
            <consortium name="Clinical and Environmental Microbiology Branch: Whole genome sequencing antimicrobial resistance pathogens in the healthcare setting"/>
        </authorList>
    </citation>
    <scope>NUCLEOTIDE SEQUENCE</scope>
    <source>
        <strain evidence="10">Stenotrophomonas_maltophilia_2021CK-00905</strain>
    </source>
</reference>
<dbReference type="Pfam" id="PF01895">
    <property type="entry name" value="PhoU"/>
    <property type="match status" value="2"/>
</dbReference>
<feature type="domain" description="PhoU" evidence="9">
    <location>
        <begin position="125"/>
        <end position="209"/>
    </location>
</feature>
<dbReference type="RefSeq" id="WP_019184709.1">
    <property type="nucleotide sequence ID" value="NZ_CP011010.1"/>
</dbReference>
<feature type="domain" description="PhoU" evidence="9">
    <location>
        <begin position="20"/>
        <end position="107"/>
    </location>
</feature>
<evidence type="ECO:0000256" key="3">
    <source>
        <dbReference type="ARBA" id="ARBA00011738"/>
    </source>
</evidence>
<dbReference type="GO" id="GO:0006817">
    <property type="term" value="P:phosphate ion transport"/>
    <property type="evidence" value="ECO:0007669"/>
    <property type="project" value="UniProtKB-KW"/>
</dbReference>
<evidence type="ECO:0000256" key="1">
    <source>
        <dbReference type="ARBA" id="ARBA00004496"/>
    </source>
</evidence>
<dbReference type="GO" id="GO:0045936">
    <property type="term" value="P:negative regulation of phosphate metabolic process"/>
    <property type="evidence" value="ECO:0007669"/>
    <property type="project" value="InterPro"/>
</dbReference>
<dbReference type="PANTHER" id="PTHR42930">
    <property type="entry name" value="PHOSPHATE-SPECIFIC TRANSPORT SYSTEM ACCESSORY PROTEIN PHOU"/>
    <property type="match status" value="1"/>
</dbReference>
<comment type="function">
    <text evidence="7 8">Plays a role in the regulation of phosphate uptake.</text>
</comment>
<dbReference type="GO" id="GO:0005737">
    <property type="term" value="C:cytoplasm"/>
    <property type="evidence" value="ECO:0007669"/>
    <property type="project" value="UniProtKB-SubCell"/>
</dbReference>
<evidence type="ECO:0000313" key="11">
    <source>
        <dbReference type="Proteomes" id="UP001214521"/>
    </source>
</evidence>
<protein>
    <recommendedName>
        <fullName evidence="8">Phosphate-specific transport system accessory protein PhoU</fullName>
    </recommendedName>
</protein>
<dbReference type="NCBIfam" id="TIGR02135">
    <property type="entry name" value="phoU_full"/>
    <property type="match status" value="1"/>
</dbReference>
<dbReference type="AlphaFoldDB" id="A0AAI9FZJ7"/>
<evidence type="ECO:0000256" key="7">
    <source>
        <dbReference type="ARBA" id="ARBA00056181"/>
    </source>
</evidence>
<evidence type="ECO:0000256" key="2">
    <source>
        <dbReference type="ARBA" id="ARBA00008107"/>
    </source>
</evidence>
<dbReference type="Proteomes" id="UP001214521">
    <property type="component" value="Unassembled WGS sequence"/>
</dbReference>
<evidence type="ECO:0000256" key="8">
    <source>
        <dbReference type="PIRNR" id="PIRNR003107"/>
    </source>
</evidence>
<evidence type="ECO:0000256" key="5">
    <source>
        <dbReference type="ARBA" id="ARBA00022490"/>
    </source>
</evidence>
<keyword evidence="6 8" id="KW-0592">Phosphate transport</keyword>
<evidence type="ECO:0000259" key="9">
    <source>
        <dbReference type="Pfam" id="PF01895"/>
    </source>
</evidence>
<comment type="caution">
    <text evidence="10">The sequence shown here is derived from an EMBL/GenBank/DDBJ whole genome shotgun (WGS) entry which is preliminary data.</text>
</comment>
<dbReference type="EMBL" id="ABLOMU010000023">
    <property type="protein sequence ID" value="EKT4441692.1"/>
    <property type="molecule type" value="Genomic_DNA"/>
</dbReference>
<dbReference type="GO" id="GO:0030643">
    <property type="term" value="P:intracellular phosphate ion homeostasis"/>
    <property type="evidence" value="ECO:0007669"/>
    <property type="project" value="InterPro"/>
</dbReference>
<gene>
    <name evidence="10" type="primary">phoU</name>
    <name evidence="10" type="ORF">QEK83_002348</name>
</gene>
<name>A0AAI9FZJ7_STEMA</name>
<organism evidence="10 11">
    <name type="scientific">Stenotrophomonas maltophilia</name>
    <name type="common">Pseudomonas maltophilia</name>
    <name type="synonym">Xanthomonas maltophilia</name>
    <dbReference type="NCBI Taxonomy" id="40324"/>
    <lineage>
        <taxon>Bacteria</taxon>
        <taxon>Pseudomonadati</taxon>
        <taxon>Pseudomonadota</taxon>
        <taxon>Gammaproteobacteria</taxon>
        <taxon>Lysobacterales</taxon>
        <taxon>Lysobacteraceae</taxon>
        <taxon>Stenotrophomonas</taxon>
        <taxon>Stenotrophomonas maltophilia group</taxon>
    </lineage>
</organism>
<keyword evidence="5 8" id="KW-0963">Cytoplasm</keyword>
<dbReference type="InterPro" id="IPR028366">
    <property type="entry name" value="PhoU"/>
</dbReference>
<comment type="subunit">
    <text evidence="3 8">Homodimer.</text>
</comment>
<dbReference type="PANTHER" id="PTHR42930:SF3">
    <property type="entry name" value="PHOSPHATE-SPECIFIC TRANSPORT SYSTEM ACCESSORY PROTEIN PHOU"/>
    <property type="match status" value="1"/>
</dbReference>
<comment type="similarity">
    <text evidence="2 8">Belongs to the PhoU family.</text>
</comment>
<comment type="subcellular location">
    <subcellularLocation>
        <location evidence="1 8">Cytoplasm</location>
    </subcellularLocation>
</comment>
<evidence type="ECO:0000313" key="10">
    <source>
        <dbReference type="EMBL" id="EKT4441692.1"/>
    </source>
</evidence>
<dbReference type="SUPFAM" id="SSF109755">
    <property type="entry name" value="PhoU-like"/>
    <property type="match status" value="1"/>
</dbReference>
<dbReference type="InterPro" id="IPR038078">
    <property type="entry name" value="PhoU-like_sf"/>
</dbReference>
<dbReference type="InterPro" id="IPR026022">
    <property type="entry name" value="PhoU_dom"/>
</dbReference>
<dbReference type="FunFam" id="1.20.58.220:FF:000004">
    <property type="entry name" value="Phosphate-specific transport system accessory protein PhoU"/>
    <property type="match status" value="1"/>
</dbReference>
<dbReference type="PIRSF" id="PIRSF003107">
    <property type="entry name" value="PhoU"/>
    <property type="match status" value="1"/>
</dbReference>